<evidence type="ECO:0000259" key="3">
    <source>
        <dbReference type="PROSITE" id="PS51724"/>
    </source>
</evidence>
<dbReference type="InterPro" id="IPR007730">
    <property type="entry name" value="SPOR-like_dom"/>
</dbReference>
<evidence type="ECO:0000256" key="2">
    <source>
        <dbReference type="SAM" id="Phobius"/>
    </source>
</evidence>
<organism evidence="4 5">
    <name type="scientific">Rhabdonatronobacter sediminivivens</name>
    <dbReference type="NCBI Taxonomy" id="2743469"/>
    <lineage>
        <taxon>Bacteria</taxon>
        <taxon>Pseudomonadati</taxon>
        <taxon>Pseudomonadota</taxon>
        <taxon>Alphaproteobacteria</taxon>
        <taxon>Rhodobacterales</taxon>
        <taxon>Paracoccaceae</taxon>
        <taxon>Rhabdonatronobacter</taxon>
    </lineage>
</organism>
<evidence type="ECO:0000313" key="5">
    <source>
        <dbReference type="Proteomes" id="UP000529417"/>
    </source>
</evidence>
<feature type="region of interest" description="Disordered" evidence="1">
    <location>
        <begin position="160"/>
        <end position="211"/>
    </location>
</feature>
<reference evidence="4 5" key="1">
    <citation type="journal article" date="2000" name="Arch. Microbiol.">
        <title>Rhodobaca bogoriensis gen. nov. and sp. nov., an alkaliphilic purple nonsulfur bacterium from African Rift Valley soda lakes.</title>
        <authorList>
            <person name="Milford A.D."/>
            <person name="Achenbach L.A."/>
            <person name="Jung D.O."/>
            <person name="Madigan M.T."/>
        </authorList>
    </citation>
    <scope>NUCLEOTIDE SEQUENCE [LARGE SCALE GENOMIC DNA]</scope>
    <source>
        <strain evidence="4 5">2376</strain>
    </source>
</reference>
<dbReference type="GO" id="GO:0042834">
    <property type="term" value="F:peptidoglycan binding"/>
    <property type="evidence" value="ECO:0007669"/>
    <property type="project" value="InterPro"/>
</dbReference>
<gene>
    <name evidence="4" type="ORF">HUK65_08130</name>
</gene>
<dbReference type="RefSeq" id="WP_179905661.1">
    <property type="nucleotide sequence ID" value="NZ_JACBXS010000013.1"/>
</dbReference>
<sequence length="322" mass="33546">MTDSYSPHRGAVHHGGADVYASSGNRFHAPEPQGRAFRMAAMVNLAGAALSLALVAGLGWWSWQLIARDVTGVPVVRALEGPMRALPEDAGGQQAAFQGLSVNEIPAGGGAGGLGDQIVLAPAPLDLDAEDLPQAEVARRATGASGSQAEVIEAAFRPDDARPAPESAATPPPPESVTVLERSPLPLARPDAVRRMTSSSPAARTGAGAADDMAQAVASSVASRTGGRSGIDIDPATLQPGMRLVQLGTYPSVDAAHEAWDVIAARYSPLLDERGRVIEQAHSGGSVFFRLRAHGFDDETDARNFCTVLLSQNNDCIPVRIR</sequence>
<protein>
    <submittedName>
        <fullName evidence="4">SPOR domain-containing protein</fullName>
    </submittedName>
</protein>
<name>A0A7Z0HZ50_9RHOB</name>
<evidence type="ECO:0000256" key="1">
    <source>
        <dbReference type="SAM" id="MobiDB-lite"/>
    </source>
</evidence>
<dbReference type="EMBL" id="JACBXS010000013">
    <property type="protein sequence ID" value="NYS24961.1"/>
    <property type="molecule type" value="Genomic_DNA"/>
</dbReference>
<dbReference type="PROSITE" id="PS51724">
    <property type="entry name" value="SPOR"/>
    <property type="match status" value="1"/>
</dbReference>
<proteinExistence type="predicted"/>
<dbReference type="Proteomes" id="UP000529417">
    <property type="component" value="Unassembled WGS sequence"/>
</dbReference>
<feature type="domain" description="SPOR" evidence="3">
    <location>
        <begin position="237"/>
        <end position="322"/>
    </location>
</feature>
<keyword evidence="2" id="KW-0812">Transmembrane</keyword>
<feature type="transmembrane region" description="Helical" evidence="2">
    <location>
        <begin position="41"/>
        <end position="63"/>
    </location>
</feature>
<comment type="caution">
    <text evidence="4">The sequence shown here is derived from an EMBL/GenBank/DDBJ whole genome shotgun (WGS) entry which is preliminary data.</text>
</comment>
<keyword evidence="2" id="KW-0472">Membrane</keyword>
<evidence type="ECO:0000313" key="4">
    <source>
        <dbReference type="EMBL" id="NYS24961.1"/>
    </source>
</evidence>
<accession>A0A7Z0HZ50</accession>
<keyword evidence="5" id="KW-1185">Reference proteome</keyword>
<dbReference type="AlphaFoldDB" id="A0A7Z0HZ50"/>
<keyword evidence="2" id="KW-1133">Transmembrane helix</keyword>